<comment type="caution">
    <text evidence="1">The sequence shown here is derived from an EMBL/GenBank/DDBJ whole genome shotgun (WGS) entry which is preliminary data.</text>
</comment>
<proteinExistence type="predicted"/>
<accession>A0AA44NGQ2</accession>
<evidence type="ECO:0000313" key="1">
    <source>
        <dbReference type="EMBL" id="OYQ96186.1"/>
    </source>
</evidence>
<reference evidence="1 2" key="1">
    <citation type="submission" date="2017-04" db="EMBL/GenBank/DDBJ databases">
        <title>Emergence of KPC-2-producing Citrobacter isolates from sediments of a Chinese river.</title>
        <authorList>
            <person name="Zheng B."/>
        </authorList>
    </citation>
    <scope>NUCLEOTIDE SEQUENCE [LARGE SCALE GENOMIC DNA]</scope>
    <source>
        <strain evidence="1 2">C191</strain>
    </source>
</reference>
<sequence length="42" mass="4493">MAKEGANKQVISSQADSLIKISRIWADFFPANTSGDAANLLI</sequence>
<name>A0AA44NGQ2_CITFR</name>
<organism evidence="1 2">
    <name type="scientific">Citrobacter freundii</name>
    <dbReference type="NCBI Taxonomy" id="546"/>
    <lineage>
        <taxon>Bacteria</taxon>
        <taxon>Pseudomonadati</taxon>
        <taxon>Pseudomonadota</taxon>
        <taxon>Gammaproteobacteria</taxon>
        <taxon>Enterobacterales</taxon>
        <taxon>Enterobacteriaceae</taxon>
        <taxon>Citrobacter</taxon>
        <taxon>Citrobacter freundii complex</taxon>
    </lineage>
</organism>
<dbReference type="AlphaFoldDB" id="A0AA44NGQ2"/>
<gene>
    <name evidence="1" type="ORF">B9P89_24995</name>
</gene>
<evidence type="ECO:0000313" key="2">
    <source>
        <dbReference type="Proteomes" id="UP000215827"/>
    </source>
</evidence>
<protein>
    <submittedName>
        <fullName evidence="1">ABC transporter</fullName>
    </submittedName>
</protein>
<dbReference type="EMBL" id="NEFA01000046">
    <property type="protein sequence ID" value="OYQ96186.1"/>
    <property type="molecule type" value="Genomic_DNA"/>
</dbReference>
<dbReference type="Proteomes" id="UP000215827">
    <property type="component" value="Unassembled WGS sequence"/>
</dbReference>